<name>A0ACB9MPF6_9MYRT</name>
<proteinExistence type="predicted"/>
<dbReference type="Proteomes" id="UP001057402">
    <property type="component" value="Chromosome 9"/>
</dbReference>
<evidence type="ECO:0000313" key="1">
    <source>
        <dbReference type="EMBL" id="KAI4325578.1"/>
    </source>
</evidence>
<organism evidence="1 2">
    <name type="scientific">Melastoma candidum</name>
    <dbReference type="NCBI Taxonomy" id="119954"/>
    <lineage>
        <taxon>Eukaryota</taxon>
        <taxon>Viridiplantae</taxon>
        <taxon>Streptophyta</taxon>
        <taxon>Embryophyta</taxon>
        <taxon>Tracheophyta</taxon>
        <taxon>Spermatophyta</taxon>
        <taxon>Magnoliopsida</taxon>
        <taxon>eudicotyledons</taxon>
        <taxon>Gunneridae</taxon>
        <taxon>Pentapetalae</taxon>
        <taxon>rosids</taxon>
        <taxon>malvids</taxon>
        <taxon>Myrtales</taxon>
        <taxon>Melastomataceae</taxon>
        <taxon>Melastomatoideae</taxon>
        <taxon>Melastomateae</taxon>
        <taxon>Melastoma</taxon>
    </lineage>
</organism>
<accession>A0ACB9MPF6</accession>
<evidence type="ECO:0000313" key="2">
    <source>
        <dbReference type="Proteomes" id="UP001057402"/>
    </source>
</evidence>
<protein>
    <submittedName>
        <fullName evidence="1">Uncharacterized protein</fullName>
    </submittedName>
</protein>
<gene>
    <name evidence="1" type="ORF">MLD38_030963</name>
</gene>
<keyword evidence="2" id="KW-1185">Reference proteome</keyword>
<reference evidence="2" key="1">
    <citation type="journal article" date="2023" name="Front. Plant Sci.">
        <title>Chromosomal-level genome assembly of Melastoma candidum provides insights into trichome evolution.</title>
        <authorList>
            <person name="Zhong Y."/>
            <person name="Wu W."/>
            <person name="Sun C."/>
            <person name="Zou P."/>
            <person name="Liu Y."/>
            <person name="Dai S."/>
            <person name="Zhou R."/>
        </authorList>
    </citation>
    <scope>NUCLEOTIDE SEQUENCE [LARGE SCALE GENOMIC DNA]</scope>
</reference>
<dbReference type="EMBL" id="CM042888">
    <property type="protein sequence ID" value="KAI4325578.1"/>
    <property type="molecule type" value="Genomic_DNA"/>
</dbReference>
<comment type="caution">
    <text evidence="1">The sequence shown here is derived from an EMBL/GenBank/DDBJ whole genome shotgun (WGS) entry which is preliminary data.</text>
</comment>
<sequence length="442" mass="49995">MSPPSSIPTRAGKFAASLVLSPITTLLFLFLDFLDAVLCLVFRVLDVFLDGAAPPCYCRGDGSSRNEVLSGSLCRRRNVFREMGLFRVVGKLIAFRKDGGGDSPGGLTRWSDCRCDSCVSWSWDNAVKRRRRVLHTVVWEPERTENSKPMKRPENVIFLHGFLSSSSLWTETVFPNLSEEGKANYRLFAVDLLGFGRSPKPHDCLYTLSDHVEAIERSVIHSKGLDSFHLVAHSMGCIIALALATKHSKSVKSITLIAPPYFSDEKDDASMTYLQMLAEKRLWPPLIFASAVMSWYEHVGRCVCFVICRNHRTWERILRAVTRKRDLHFMLIDLTRHTHHSAWHTMHNLICGGAKFGDDFLNALCSADSKICIMHGDNDSVVPIKCSKNMRTRIPHAEFIVVPRANHSMVILGREKVFTQKLECVWREHPRISSGTDDGYWG</sequence>